<dbReference type="Pfam" id="PF10501">
    <property type="entry name" value="Ribosomal_L50"/>
    <property type="match status" value="1"/>
</dbReference>
<dbReference type="GO" id="GO:0005762">
    <property type="term" value="C:mitochondrial large ribosomal subunit"/>
    <property type="evidence" value="ECO:0007669"/>
    <property type="project" value="TreeGrafter"/>
</dbReference>
<sequence>MHKYCLRRVNTSFYSTTTMAAVNLRKGFFKLPRNLVVSQQRSYAAAKQTKTNTLAAVAESISAKGFLRPNKPYAPVQDAAERVRAVATKLQLSNGGDQRKFSDLSEKFKFLSACFEELQHSVPNSQVHELTTVGDVVAFYQQSVDTTVPLDALKRIELPENLHIQYEYLRFNPATDTKFNGKTAFPKSSTLVTGLKYRGKYEGHEAKRSWP</sequence>
<proteinExistence type="inferred from homology"/>
<dbReference type="PANTHER" id="PTHR31542:SF1">
    <property type="entry name" value="LARGE RIBOSOMAL SUBUNIT PROTEIN ML50"/>
    <property type="match status" value="1"/>
</dbReference>
<dbReference type="PANTHER" id="PTHR31542">
    <property type="entry name" value="39A RIBOSOMAL PROTEIN L50, MITOCHONDRIAL"/>
    <property type="match status" value="1"/>
</dbReference>
<keyword evidence="5" id="KW-0687">Ribonucleoprotein</keyword>
<dbReference type="RefSeq" id="XP_034111739.1">
    <property type="nucleotide sequence ID" value="XM_034255848.2"/>
</dbReference>
<dbReference type="AlphaFoldDB" id="A0A6P8XG33"/>
<keyword evidence="8" id="KW-1185">Reference proteome</keyword>
<evidence type="ECO:0000256" key="5">
    <source>
        <dbReference type="ARBA" id="ARBA00023274"/>
    </source>
</evidence>
<comment type="similarity">
    <text evidence="2">Belongs to the mitochondrion-specific ribosomal protein mL50 family.</text>
</comment>
<accession>A0A6P8XG33</accession>
<evidence type="ECO:0000256" key="3">
    <source>
        <dbReference type="ARBA" id="ARBA00022980"/>
    </source>
</evidence>
<dbReference type="Proteomes" id="UP000515160">
    <property type="component" value="Chromosome 3"/>
</dbReference>
<gene>
    <name evidence="9" type="primary">LOC117572763</name>
</gene>
<protein>
    <recommendedName>
        <fullName evidence="6">Large ribosomal subunit protein mL50</fullName>
    </recommendedName>
    <alternativeName>
        <fullName evidence="7">39S ribosomal protein L50, mitochondrial</fullName>
    </alternativeName>
</protein>
<evidence type="ECO:0000256" key="7">
    <source>
        <dbReference type="ARBA" id="ARBA00035398"/>
    </source>
</evidence>
<dbReference type="OrthoDB" id="9939609at2759"/>
<comment type="subcellular location">
    <subcellularLocation>
        <location evidence="1">Mitochondrion</location>
    </subcellularLocation>
</comment>
<name>A0A6P8XG33_DROAB</name>
<evidence type="ECO:0000256" key="2">
    <source>
        <dbReference type="ARBA" id="ARBA00008860"/>
    </source>
</evidence>
<evidence type="ECO:0000313" key="8">
    <source>
        <dbReference type="Proteomes" id="UP000515160"/>
    </source>
</evidence>
<dbReference type="InterPro" id="IPR018305">
    <property type="entry name" value="Ribosomal_m50"/>
</dbReference>
<dbReference type="CTD" id="54534"/>
<dbReference type="GeneID" id="117572763"/>
<reference evidence="9" key="1">
    <citation type="submission" date="2025-08" db="UniProtKB">
        <authorList>
            <consortium name="RefSeq"/>
        </authorList>
    </citation>
    <scope>IDENTIFICATION</scope>
    <source>
        <strain evidence="9">15112-1751.03</strain>
        <tissue evidence="9">Whole Adult</tissue>
    </source>
</reference>
<keyword evidence="4" id="KW-0496">Mitochondrion</keyword>
<evidence type="ECO:0000256" key="4">
    <source>
        <dbReference type="ARBA" id="ARBA00023128"/>
    </source>
</evidence>
<evidence type="ECO:0000313" key="9">
    <source>
        <dbReference type="RefSeq" id="XP_034111739.1"/>
    </source>
</evidence>
<evidence type="ECO:0000256" key="6">
    <source>
        <dbReference type="ARBA" id="ARBA00035183"/>
    </source>
</evidence>
<evidence type="ECO:0000256" key="1">
    <source>
        <dbReference type="ARBA" id="ARBA00004173"/>
    </source>
</evidence>
<keyword evidence="3 9" id="KW-0689">Ribosomal protein</keyword>
<organism evidence="8 9">
    <name type="scientific">Drosophila albomicans</name>
    <name type="common">Fruit fly</name>
    <dbReference type="NCBI Taxonomy" id="7291"/>
    <lineage>
        <taxon>Eukaryota</taxon>
        <taxon>Metazoa</taxon>
        <taxon>Ecdysozoa</taxon>
        <taxon>Arthropoda</taxon>
        <taxon>Hexapoda</taxon>
        <taxon>Insecta</taxon>
        <taxon>Pterygota</taxon>
        <taxon>Neoptera</taxon>
        <taxon>Endopterygota</taxon>
        <taxon>Diptera</taxon>
        <taxon>Brachycera</taxon>
        <taxon>Muscomorpha</taxon>
        <taxon>Ephydroidea</taxon>
        <taxon>Drosophilidae</taxon>
        <taxon>Drosophila</taxon>
    </lineage>
</organism>